<dbReference type="Proteomes" id="UP000613011">
    <property type="component" value="Unassembled WGS sequence"/>
</dbReference>
<comment type="caution">
    <text evidence="2">The sequence shown here is derived from an EMBL/GenBank/DDBJ whole genome shotgun (WGS) entry which is preliminary data.</text>
</comment>
<proteinExistence type="predicted"/>
<protein>
    <submittedName>
        <fullName evidence="2">Uncharacterized protein</fullName>
    </submittedName>
</protein>
<organism evidence="2 3">
    <name type="scientific">Ramlibacter aurantiacus</name>
    <dbReference type="NCBI Taxonomy" id="2801330"/>
    <lineage>
        <taxon>Bacteria</taxon>
        <taxon>Pseudomonadati</taxon>
        <taxon>Pseudomonadota</taxon>
        <taxon>Betaproteobacteria</taxon>
        <taxon>Burkholderiales</taxon>
        <taxon>Comamonadaceae</taxon>
        <taxon>Ramlibacter</taxon>
    </lineage>
</organism>
<accession>A0A936ZT58</accession>
<feature type="compositionally biased region" description="Basic and acidic residues" evidence="1">
    <location>
        <begin position="46"/>
        <end position="70"/>
    </location>
</feature>
<gene>
    <name evidence="2" type="ORF">JI739_07290</name>
</gene>
<keyword evidence="3" id="KW-1185">Reference proteome</keyword>
<reference evidence="2" key="1">
    <citation type="submission" date="2021-01" db="EMBL/GenBank/DDBJ databases">
        <title>Ramlibacter sp. strain AW1 16S ribosomal RNA gene Genome sequencing and assembly.</title>
        <authorList>
            <person name="Kang M."/>
        </authorList>
    </citation>
    <scope>NUCLEOTIDE SEQUENCE</scope>
    <source>
        <strain evidence="2">AW1</strain>
    </source>
</reference>
<dbReference type="RefSeq" id="WP_201683136.1">
    <property type="nucleotide sequence ID" value="NZ_JAEQNA010000001.1"/>
</dbReference>
<feature type="region of interest" description="Disordered" evidence="1">
    <location>
        <begin position="43"/>
        <end position="70"/>
    </location>
</feature>
<name>A0A936ZT58_9BURK</name>
<dbReference type="AlphaFoldDB" id="A0A936ZT58"/>
<evidence type="ECO:0000256" key="1">
    <source>
        <dbReference type="SAM" id="MobiDB-lite"/>
    </source>
</evidence>
<sequence length="203" mass="21961">MSEYGDRLAQSRLAILEYVQQRQDRPGMLRSAFNKVAQAAGFGHGAARDEHSPEAAYERAEEREEERATRMRMEAAERAESEPVGVAGPADTATRKARRADRLFSGRFAGLGDAGRAYWQHHPARLVVELATPTLSSYGQRHPVNFLLVAAAAGALVYLARPWRLISVTGLAMAALRSPQLSSALISAIYGSGPEDAPPPPPA</sequence>
<evidence type="ECO:0000313" key="3">
    <source>
        <dbReference type="Proteomes" id="UP000613011"/>
    </source>
</evidence>
<evidence type="ECO:0000313" key="2">
    <source>
        <dbReference type="EMBL" id="MBL0420149.1"/>
    </source>
</evidence>
<dbReference type="EMBL" id="JAEQNA010000001">
    <property type="protein sequence ID" value="MBL0420149.1"/>
    <property type="molecule type" value="Genomic_DNA"/>
</dbReference>